<dbReference type="Gene3D" id="1.10.150.910">
    <property type="match status" value="1"/>
</dbReference>
<dbReference type="InterPro" id="IPR050358">
    <property type="entry name" value="RSE1/DDB1/CFT1"/>
</dbReference>
<dbReference type="Gene3D" id="2.130.10.10">
    <property type="entry name" value="YVTN repeat-like/Quinoprotein amine dehydrogenase"/>
    <property type="match status" value="3"/>
</dbReference>
<dbReference type="GO" id="GO:0003676">
    <property type="term" value="F:nucleic acid binding"/>
    <property type="evidence" value="ECO:0007669"/>
    <property type="project" value="InterPro"/>
</dbReference>
<gene>
    <name evidence="8" type="ORF">B0A52_08135</name>
</gene>
<dbReference type="GO" id="GO:0005634">
    <property type="term" value="C:nucleus"/>
    <property type="evidence" value="ECO:0007669"/>
    <property type="project" value="UniProtKB-SubCell"/>
</dbReference>
<evidence type="ECO:0000313" key="8">
    <source>
        <dbReference type="EMBL" id="RVX67606.1"/>
    </source>
</evidence>
<evidence type="ECO:0000259" key="6">
    <source>
        <dbReference type="Pfam" id="PF10433"/>
    </source>
</evidence>
<dbReference type="SUPFAM" id="SSF50978">
    <property type="entry name" value="WD40 repeat-like"/>
    <property type="match status" value="1"/>
</dbReference>
<dbReference type="InterPro" id="IPR015943">
    <property type="entry name" value="WD40/YVTN_repeat-like_dom_sf"/>
</dbReference>
<keyword evidence="2" id="KW-0507">mRNA processing</keyword>
<evidence type="ECO:0000256" key="1">
    <source>
        <dbReference type="ARBA" id="ARBA00004123"/>
    </source>
</evidence>
<evidence type="ECO:0008006" key="10">
    <source>
        <dbReference type="Google" id="ProtNLM"/>
    </source>
</evidence>
<comment type="caution">
    <text evidence="8">The sequence shown here is derived from an EMBL/GenBank/DDBJ whole genome shotgun (WGS) entry which is preliminary data.</text>
</comment>
<name>A0A438MV66_EXOME</name>
<accession>A0A438MV66</accession>
<keyword evidence="3" id="KW-0539">Nucleus</keyword>
<dbReference type="PANTHER" id="PTHR10644">
    <property type="entry name" value="DNA REPAIR/RNA PROCESSING CPSF FAMILY"/>
    <property type="match status" value="1"/>
</dbReference>
<dbReference type="Pfam" id="PF23726">
    <property type="entry name" value="Beta-prop_RSE1_2nd"/>
    <property type="match status" value="1"/>
</dbReference>
<evidence type="ECO:0000259" key="5">
    <source>
        <dbReference type="Pfam" id="PF03178"/>
    </source>
</evidence>
<feature type="compositionally biased region" description="Polar residues" evidence="4">
    <location>
        <begin position="1038"/>
        <end position="1053"/>
    </location>
</feature>
<dbReference type="VEuPathDB" id="FungiDB:PV10_04949"/>
<dbReference type="InterPro" id="IPR018846">
    <property type="entry name" value="Beta-prop_RSE1/DDB1/CPSF1_1st"/>
</dbReference>
<comment type="subcellular location">
    <subcellularLocation>
        <location evidence="1">Nucleus</location>
    </subcellularLocation>
</comment>
<organism evidence="8 9">
    <name type="scientific">Exophiala mesophila</name>
    <name type="common">Black yeast-like fungus</name>
    <dbReference type="NCBI Taxonomy" id="212818"/>
    <lineage>
        <taxon>Eukaryota</taxon>
        <taxon>Fungi</taxon>
        <taxon>Dikarya</taxon>
        <taxon>Ascomycota</taxon>
        <taxon>Pezizomycotina</taxon>
        <taxon>Eurotiomycetes</taxon>
        <taxon>Chaetothyriomycetidae</taxon>
        <taxon>Chaetothyriales</taxon>
        <taxon>Herpotrichiellaceae</taxon>
        <taxon>Exophiala</taxon>
    </lineage>
</organism>
<dbReference type="Proteomes" id="UP000288859">
    <property type="component" value="Unassembled WGS sequence"/>
</dbReference>
<dbReference type="Pfam" id="PF03178">
    <property type="entry name" value="CPSF_A"/>
    <property type="match status" value="1"/>
</dbReference>
<feature type="region of interest" description="Disordered" evidence="4">
    <location>
        <begin position="1036"/>
        <end position="1060"/>
    </location>
</feature>
<evidence type="ECO:0000256" key="4">
    <source>
        <dbReference type="SAM" id="MobiDB-lite"/>
    </source>
</evidence>
<dbReference type="AlphaFoldDB" id="A0A438MV66"/>
<feature type="domain" description="RSE1/DDB1/CPSF1 second beta-propeller" evidence="7">
    <location>
        <begin position="422"/>
        <end position="737"/>
    </location>
</feature>
<evidence type="ECO:0000256" key="3">
    <source>
        <dbReference type="ARBA" id="ARBA00023242"/>
    </source>
</evidence>
<proteinExistence type="predicted"/>
<evidence type="ECO:0000313" key="9">
    <source>
        <dbReference type="Proteomes" id="UP000288859"/>
    </source>
</evidence>
<dbReference type="OrthoDB" id="433457at2759"/>
<feature type="domain" description="RSE1/DDB1/CPSF1 C-terminal" evidence="5">
    <location>
        <begin position="785"/>
        <end position="1145"/>
    </location>
</feature>
<dbReference type="InterPro" id="IPR004871">
    <property type="entry name" value="RSE1/DDB1/CPSF1_C"/>
</dbReference>
<dbReference type="EMBL" id="NAJM01000046">
    <property type="protein sequence ID" value="RVX67606.1"/>
    <property type="molecule type" value="Genomic_DNA"/>
</dbReference>
<dbReference type="Pfam" id="PF10433">
    <property type="entry name" value="Beta-prop_RSE1_1st"/>
    <property type="match status" value="1"/>
</dbReference>
<dbReference type="InterPro" id="IPR036322">
    <property type="entry name" value="WD40_repeat_dom_sf"/>
</dbReference>
<evidence type="ECO:0000259" key="7">
    <source>
        <dbReference type="Pfam" id="PF23726"/>
    </source>
</evidence>
<feature type="domain" description="RSE1/DDB1/CPSF1 first beta-propeller" evidence="6">
    <location>
        <begin position="13"/>
        <end position="365"/>
    </location>
</feature>
<sequence>MSYVVPIHHASGVRHAIKLNFLEPGIDTLVVAKANRLLIYEQGPEGLNLLYTKTVYGYITILESIRPSSSRTDHLFVGTDRYQYFTCSWNPNLKQLHTEQSYVDLADKVLRDSRENDRCHIDPTRRFMTLELYDGVVSILPFIQPSNKRQARDHSSAQPVGSLGEPVQVRIEELLTRSSAFMDAEPGSKEKPQLAILWEDNSENPQLKLRQLTYLPTGDQPTAELETVAELSGDQLDQGVSHLIPVSAPYYGFLILGDHAIRYVDRDLSHVVTQDLADEATIWTCWTKIDDTRWLLADDYGKLFFLMIEVGDLDVLGWRLDPVGVASKASTLVYLDDGYVFVGSHSGDSQVVHIEEEGIRIVQTLDNIAPILDFTIMDLGRGADSGQPSEFSSGQARIVAASGAWQDGSIRSVRSGVGLELLGTIGELSHITDLWALSSTGRSQTHDTLVASFVNETRVFAFDSEAAVEELDDFHHLDLSQPTLLAANFSDRKLAQVVESGVRITDLDSGMQTLDWRPTDASSKLTAAASNSVHLLVVQGGHTLHVFHAAHSDSKPSVSKTFPSDSQISGVAIPESSSNICVVLFWQSASVAILDLHSLEPTCLQTLGTPGTDIPRSVLVANVLPDAPPSLFIAMADGTVLTYSLDLANNALSNMSRVILGTEPVFFKELPRGQGPDSNLSHVFASCEQPSLIYSSEGRIVFSAVNAESASRVCYFDTEAYPDAVAVATPSELQLASIGTKTATQLQTLPIRETVRCLTYEPDAKIFAMGCIRRIMESGVEELLSSVKIADEVSFKTLDSIELKDGELVQCIVSVGSLDDAESTQGPYFVVGTSYLAKDDNGEEVSKGRIIIYEVNREKKLKIVTELLVKGVVSSLAMCEGKLVAGLLKTVVLYGLRSSSTRGRSSLELVRLATYRTASNPLSLAVTPSTEDTPALIAVADIMRSVSVLKVVLPDEEDANYYLREISRHFATVWCSAIAATVEHEWIVGDMEGNLLALRQNRDAPVDEAWRRMEVIGEFRLGEVVNKIVPISRVPGPSQVSEQSFGSSGNGNESAKGKDKLSIAAPRTGPLVTPRAFIATVEGAIYMLATINPAFVNVLLLLQTALATRVQAPGFMPWSKYRAWQTTVVEKDEPFRFVDGEMLEQGLLSLSDADLEQVLEEAGLRDARHNVTVDEIKAWGESLRRLY</sequence>
<reference evidence="8 9" key="1">
    <citation type="submission" date="2017-03" db="EMBL/GenBank/DDBJ databases">
        <title>Genomes of endolithic fungi from Antarctica.</title>
        <authorList>
            <person name="Coleine C."/>
            <person name="Masonjones S."/>
            <person name="Stajich J.E."/>
        </authorList>
    </citation>
    <scope>NUCLEOTIDE SEQUENCE [LARGE SCALE GENOMIC DNA]</scope>
    <source>
        <strain evidence="8 9">CCFEE 6314</strain>
    </source>
</reference>
<evidence type="ECO:0000256" key="2">
    <source>
        <dbReference type="ARBA" id="ARBA00022664"/>
    </source>
</evidence>
<protein>
    <recommendedName>
        <fullName evidence="10">DNA damage-binding protein 1</fullName>
    </recommendedName>
</protein>
<dbReference type="InterPro" id="IPR058543">
    <property type="entry name" value="Beta-prop_RSE1/DDB1/CPSF1_2nd"/>
</dbReference>
<dbReference type="GO" id="GO:0006397">
    <property type="term" value="P:mRNA processing"/>
    <property type="evidence" value="ECO:0007669"/>
    <property type="project" value="UniProtKB-KW"/>
</dbReference>